<gene>
    <name evidence="1" type="ORF">Tco_0974576</name>
</gene>
<reference evidence="1" key="2">
    <citation type="submission" date="2022-01" db="EMBL/GenBank/DDBJ databases">
        <authorList>
            <person name="Yamashiro T."/>
            <person name="Shiraishi A."/>
            <person name="Satake H."/>
            <person name="Nakayama K."/>
        </authorList>
    </citation>
    <scope>NUCLEOTIDE SEQUENCE</scope>
</reference>
<keyword evidence="2" id="KW-1185">Reference proteome</keyword>
<reference evidence="1" key="1">
    <citation type="journal article" date="2022" name="Int. J. Mol. Sci.">
        <title>Draft Genome of Tanacetum Coccineum: Genomic Comparison of Closely Related Tanacetum-Family Plants.</title>
        <authorList>
            <person name="Yamashiro T."/>
            <person name="Shiraishi A."/>
            <person name="Nakayama K."/>
            <person name="Satake H."/>
        </authorList>
    </citation>
    <scope>NUCLEOTIDE SEQUENCE</scope>
</reference>
<organism evidence="1 2">
    <name type="scientific">Tanacetum coccineum</name>
    <dbReference type="NCBI Taxonomy" id="301880"/>
    <lineage>
        <taxon>Eukaryota</taxon>
        <taxon>Viridiplantae</taxon>
        <taxon>Streptophyta</taxon>
        <taxon>Embryophyta</taxon>
        <taxon>Tracheophyta</taxon>
        <taxon>Spermatophyta</taxon>
        <taxon>Magnoliopsida</taxon>
        <taxon>eudicotyledons</taxon>
        <taxon>Gunneridae</taxon>
        <taxon>Pentapetalae</taxon>
        <taxon>asterids</taxon>
        <taxon>campanulids</taxon>
        <taxon>Asterales</taxon>
        <taxon>Asteraceae</taxon>
        <taxon>Asteroideae</taxon>
        <taxon>Anthemideae</taxon>
        <taxon>Anthemidinae</taxon>
        <taxon>Tanacetum</taxon>
    </lineage>
</organism>
<evidence type="ECO:0000313" key="1">
    <source>
        <dbReference type="EMBL" id="GJT48419.1"/>
    </source>
</evidence>
<proteinExistence type="predicted"/>
<sequence length="172" mass="19178">MMESVSIDRWLTDSRRPSLNEDIKILAGTSEKQKSNRKHKLVLKKVVGISLYRDKLRQSSYTIVRDLTTANAQEFKFQKPILQLSRHLKGYAVIQSINNSGINLNFDNAGCTPTILLNRSFMSSLSMDGSVTTLDGSSFHLIGSTRSTDQGTQRHKPRCLARGEDGSVKCSS</sequence>
<accession>A0ABQ5EBY3</accession>
<dbReference type="Proteomes" id="UP001151760">
    <property type="component" value="Unassembled WGS sequence"/>
</dbReference>
<dbReference type="EMBL" id="BQNB010016153">
    <property type="protein sequence ID" value="GJT48419.1"/>
    <property type="molecule type" value="Genomic_DNA"/>
</dbReference>
<name>A0ABQ5EBY3_9ASTR</name>
<evidence type="ECO:0000313" key="2">
    <source>
        <dbReference type="Proteomes" id="UP001151760"/>
    </source>
</evidence>
<protein>
    <submittedName>
        <fullName evidence="1">Uncharacterized protein</fullName>
    </submittedName>
</protein>
<comment type="caution">
    <text evidence="1">The sequence shown here is derived from an EMBL/GenBank/DDBJ whole genome shotgun (WGS) entry which is preliminary data.</text>
</comment>